<evidence type="ECO:0000313" key="2">
    <source>
        <dbReference type="Proteomes" id="UP001178148"/>
    </source>
</evidence>
<organism evidence="1 2">
    <name type="scientific">Candidatus Endonucleibacter bathymodioli</name>
    <dbReference type="NCBI Taxonomy" id="539814"/>
    <lineage>
        <taxon>Bacteria</taxon>
        <taxon>Pseudomonadati</taxon>
        <taxon>Pseudomonadota</taxon>
        <taxon>Gammaproteobacteria</taxon>
        <taxon>Oceanospirillales</taxon>
        <taxon>Endozoicomonadaceae</taxon>
        <taxon>Candidatus Endonucleibacter</taxon>
    </lineage>
</organism>
<dbReference type="Proteomes" id="UP001178148">
    <property type="component" value="Unassembled WGS sequence"/>
</dbReference>
<dbReference type="Pfam" id="PF07793">
    <property type="entry name" value="DUF1631"/>
    <property type="match status" value="2"/>
</dbReference>
<comment type="caution">
    <text evidence="1">The sequence shown here is derived from an EMBL/GenBank/DDBJ whole genome shotgun (WGS) entry which is preliminary data.</text>
</comment>
<gene>
    <name evidence="1" type="ORF">QS748_05925</name>
</gene>
<dbReference type="EMBL" id="JASXSV010000007">
    <property type="protein sequence ID" value="MDP0588742.1"/>
    <property type="molecule type" value="Genomic_DNA"/>
</dbReference>
<name>A0AA90NSZ9_9GAMM</name>
<protein>
    <submittedName>
        <fullName evidence="1">DUF1631 family protein</fullName>
    </submittedName>
</protein>
<dbReference type="InterPro" id="IPR012434">
    <property type="entry name" value="DUF1631"/>
</dbReference>
<sequence length="564" mass="64609">MSPLNNILGVSQENSTQKMNLSLHPFFLELLEKYIHPMIYLVIEEAFDYLLHENTYDNEKSLDLINTFSNLSQEKENIWKRFTFLLNKHYEELNTKDLLISMNNHAVETNTMKQAISETLVSGEISKRLEDISSRTLGADDIIPLISSGDIYSSFKKAISELMLSIELEETIINMFRASLQNHMFSMREEADEFLKATVYDMTEETPSEYKNHKEITSSMPEASETTLLAHITNPALEKTTESISDRISLKVTPTVTYVSTLTTMEPDETFTDVQSDLLKHTELPEYLNKHIKEILLSKDSNKKLSRQHNNNENMLCFLQIQILSLSFLDQNFLLDQQHPARTLLNKIAYASTNHGDSKPTNNNISLLIEETMTTIITSFHDSDISNCSLKDFRAALENICPQQYDQYYDKGNSDPLCENNNEELVNTHDSKPTFHSIKASTDTNMEFSEEIVLKNKSISNINAFTESCQLKNNEKQTQPIENLSIGQWVEFVGAYSKKLRCQLTHIDHIHDSYIFTNSSGLKVVEKSGQKINESLEKGVINILDETQGLDKKLHNIINRLLDF</sequence>
<proteinExistence type="predicted"/>
<keyword evidence="2" id="KW-1185">Reference proteome</keyword>
<accession>A0AA90NSZ9</accession>
<dbReference type="AlphaFoldDB" id="A0AA90NSZ9"/>
<evidence type="ECO:0000313" key="1">
    <source>
        <dbReference type="EMBL" id="MDP0588742.1"/>
    </source>
</evidence>
<reference evidence="1 2" key="1">
    <citation type="journal article" date="2023" name="bioRxiv">
        <title>An intranuclear bacterial parasite of deep-sea mussels expresses apoptosis inhibitors acquired from its host.</title>
        <authorList>
            <person name="Gonzalez Porras M.A."/>
            <person name="Assie A."/>
            <person name="Tietjen M."/>
            <person name="Violette M."/>
            <person name="Kleiner M."/>
            <person name="Gruber-Vodicka H."/>
            <person name="Dubilier N."/>
            <person name="Leisch N."/>
        </authorList>
    </citation>
    <scope>NUCLEOTIDE SEQUENCE [LARGE SCALE GENOMIC DNA]</scope>
    <source>
        <strain evidence="1">IAP13</strain>
    </source>
</reference>